<sequence length="220" mass="24362">MKTPFPFAGIIFDMDGTLVDSEVIWREAEIAMFKDRGHIYTDEVREKVIGMRLDEFFLKLIEIFGLTETVEVLQQELIDRMLPLLADVEVKPGAQALIEYVSELGVPYCIASSSPQVIIDATVAAQGWQELIPQTYTADLVAHGKPAPDVYFYAAEQLGVAPEDCLVFEDSPAGATAAVAAGMTCYVVPDFHSDPSRFKEITPHVYKDLCAILEELRTQA</sequence>
<dbReference type="InterPro" id="IPR036412">
    <property type="entry name" value="HAD-like_sf"/>
</dbReference>
<evidence type="ECO:0000313" key="1">
    <source>
        <dbReference type="EMBL" id="QPC81971.1"/>
    </source>
</evidence>
<dbReference type="AlphaFoldDB" id="A0A7S8E7V2"/>
<dbReference type="Gene3D" id="3.40.50.1000">
    <property type="entry name" value="HAD superfamily/HAD-like"/>
    <property type="match status" value="1"/>
</dbReference>
<dbReference type="Pfam" id="PF00702">
    <property type="entry name" value="Hydrolase"/>
    <property type="match status" value="1"/>
</dbReference>
<dbReference type="InterPro" id="IPR023198">
    <property type="entry name" value="PGP-like_dom2"/>
</dbReference>
<reference evidence="1 2" key="1">
    <citation type="submission" date="2020-02" db="EMBL/GenBank/DDBJ databases">
        <authorList>
            <person name="Zheng R.K."/>
            <person name="Sun C.M."/>
        </authorList>
    </citation>
    <scope>NUCLEOTIDE SEQUENCE [LARGE SCALE GENOMIC DNA]</scope>
    <source>
        <strain evidence="2">rifampicinis</strain>
    </source>
</reference>
<keyword evidence="2" id="KW-1185">Reference proteome</keyword>
<dbReference type="PRINTS" id="PR00413">
    <property type="entry name" value="HADHALOGNASE"/>
</dbReference>
<dbReference type="KEGG" id="pmet:G4Y79_20120"/>
<dbReference type="InterPro" id="IPR006439">
    <property type="entry name" value="HAD-SF_hydro_IA"/>
</dbReference>
<name>A0A7S8E7V2_9CHLR</name>
<gene>
    <name evidence="1" type="ORF">G4Y79_20120</name>
</gene>
<dbReference type="Gene3D" id="1.10.150.240">
    <property type="entry name" value="Putative phosphatase, domain 2"/>
    <property type="match status" value="1"/>
</dbReference>
<dbReference type="PANTHER" id="PTHR18901:SF38">
    <property type="entry name" value="PSEUDOURIDINE-5'-PHOSPHATASE"/>
    <property type="match status" value="1"/>
</dbReference>
<dbReference type="SFLD" id="SFLDG01129">
    <property type="entry name" value="C1.5:_HAD__Beta-PGM__Phosphata"/>
    <property type="match status" value="1"/>
</dbReference>
<protein>
    <submittedName>
        <fullName evidence="1">HAD family phosphatase</fullName>
    </submittedName>
</protein>
<dbReference type="PANTHER" id="PTHR18901">
    <property type="entry name" value="2-DEOXYGLUCOSE-6-PHOSPHATE PHOSPHATASE 2"/>
    <property type="match status" value="1"/>
</dbReference>
<organism evidence="1 2">
    <name type="scientific">Phototrophicus methaneseepsis</name>
    <dbReference type="NCBI Taxonomy" id="2710758"/>
    <lineage>
        <taxon>Bacteria</taxon>
        <taxon>Bacillati</taxon>
        <taxon>Chloroflexota</taxon>
        <taxon>Candidatus Thermofontia</taxon>
        <taxon>Phototrophicales</taxon>
        <taxon>Phototrophicaceae</taxon>
        <taxon>Phototrophicus</taxon>
    </lineage>
</organism>
<proteinExistence type="predicted"/>
<accession>A0A7S8E7V2</accession>
<dbReference type="RefSeq" id="WP_195170041.1">
    <property type="nucleotide sequence ID" value="NZ_CP062983.1"/>
</dbReference>
<dbReference type="CDD" id="cd07505">
    <property type="entry name" value="HAD_BPGM-like"/>
    <property type="match status" value="1"/>
</dbReference>
<dbReference type="SFLD" id="SFLDS00003">
    <property type="entry name" value="Haloacid_Dehalogenase"/>
    <property type="match status" value="1"/>
</dbReference>
<dbReference type="SUPFAM" id="SSF56784">
    <property type="entry name" value="HAD-like"/>
    <property type="match status" value="1"/>
</dbReference>
<dbReference type="Proteomes" id="UP000594468">
    <property type="component" value="Chromosome"/>
</dbReference>
<dbReference type="InterPro" id="IPR023214">
    <property type="entry name" value="HAD_sf"/>
</dbReference>
<dbReference type="SFLD" id="SFLDG01135">
    <property type="entry name" value="C1.5.6:_HAD__Beta-PGM__Phospha"/>
    <property type="match status" value="1"/>
</dbReference>
<dbReference type="NCBIfam" id="TIGR01509">
    <property type="entry name" value="HAD-SF-IA-v3"/>
    <property type="match status" value="1"/>
</dbReference>
<evidence type="ECO:0000313" key="2">
    <source>
        <dbReference type="Proteomes" id="UP000594468"/>
    </source>
</evidence>
<dbReference type="EMBL" id="CP062983">
    <property type="protein sequence ID" value="QPC81971.1"/>
    <property type="molecule type" value="Genomic_DNA"/>
</dbReference>